<protein>
    <recommendedName>
        <fullName evidence="4">Lipoprotein</fullName>
    </recommendedName>
</protein>
<proteinExistence type="predicted"/>
<evidence type="ECO:0008006" key="4">
    <source>
        <dbReference type="Google" id="ProtNLM"/>
    </source>
</evidence>
<evidence type="ECO:0000313" key="3">
    <source>
        <dbReference type="Proteomes" id="UP000558997"/>
    </source>
</evidence>
<evidence type="ECO:0000256" key="1">
    <source>
        <dbReference type="SAM" id="MobiDB-lite"/>
    </source>
</evidence>
<dbReference type="Proteomes" id="UP000558997">
    <property type="component" value="Unassembled WGS sequence"/>
</dbReference>
<dbReference type="AlphaFoldDB" id="A0A841DZP8"/>
<accession>A0A841DZP8</accession>
<comment type="caution">
    <text evidence="2">The sequence shown here is derived from an EMBL/GenBank/DDBJ whole genome shotgun (WGS) entry which is preliminary data.</text>
</comment>
<sequence length="221" mass="23016">MTRTTPGVAVGVIALLLGVTGCGNEDGSSTGAGPSPVADHSALTGPAERTPKSTLAAYAVLPRGFVADARKGTGPFTATAFLNTWSADPALDRALLLNASFAEGYRATRLSPDKKKRYTLQLFKAGSPAKAKTLQQGRWSQDRRQHPFAVPNALADAHVEYDGAADQSVAIAEASLTVGAIVAELTIRETAPLGTTLTPDTTLLTTLAKDQHTRLTTTTSS</sequence>
<name>A0A841DZP8_9ACTN</name>
<keyword evidence="3" id="KW-1185">Reference proteome</keyword>
<dbReference type="RefSeq" id="WP_184836605.1">
    <property type="nucleotide sequence ID" value="NZ_BAAAVN010000003.1"/>
</dbReference>
<reference evidence="2 3" key="1">
    <citation type="submission" date="2020-08" db="EMBL/GenBank/DDBJ databases">
        <title>Sequencing the genomes of 1000 actinobacteria strains.</title>
        <authorList>
            <person name="Klenk H.-P."/>
        </authorList>
    </citation>
    <scope>NUCLEOTIDE SEQUENCE [LARGE SCALE GENOMIC DNA]</scope>
    <source>
        <strain evidence="2 3">DSM 17294</strain>
    </source>
</reference>
<dbReference type="PROSITE" id="PS51257">
    <property type="entry name" value="PROKAR_LIPOPROTEIN"/>
    <property type="match status" value="1"/>
</dbReference>
<gene>
    <name evidence="2" type="ORF">HDA44_004019</name>
</gene>
<evidence type="ECO:0000313" key="2">
    <source>
        <dbReference type="EMBL" id="MBB5980678.1"/>
    </source>
</evidence>
<feature type="region of interest" description="Disordered" evidence="1">
    <location>
        <begin position="25"/>
        <end position="48"/>
    </location>
</feature>
<dbReference type="EMBL" id="JACHNF010000001">
    <property type="protein sequence ID" value="MBB5980678.1"/>
    <property type="molecule type" value="Genomic_DNA"/>
</dbReference>
<organism evidence="2 3">
    <name type="scientific">Kribbella solani</name>
    <dbReference type="NCBI Taxonomy" id="236067"/>
    <lineage>
        <taxon>Bacteria</taxon>
        <taxon>Bacillati</taxon>
        <taxon>Actinomycetota</taxon>
        <taxon>Actinomycetes</taxon>
        <taxon>Propionibacteriales</taxon>
        <taxon>Kribbellaceae</taxon>
        <taxon>Kribbella</taxon>
    </lineage>
</organism>